<gene>
    <name evidence="2" type="ORF">FH607_012555</name>
</gene>
<dbReference type="EMBL" id="VDLY02000007">
    <property type="protein sequence ID" value="KAB8165760.1"/>
    <property type="molecule type" value="Genomic_DNA"/>
</dbReference>
<evidence type="ECO:0000313" key="2">
    <source>
        <dbReference type="EMBL" id="KAB8165760.1"/>
    </source>
</evidence>
<evidence type="ECO:0000256" key="1">
    <source>
        <dbReference type="SAM" id="MobiDB-lite"/>
    </source>
</evidence>
<dbReference type="OrthoDB" id="3636947at2"/>
<organism evidence="2 3">
    <name type="scientific">Streptomyces mimosae</name>
    <dbReference type="NCBI Taxonomy" id="2586635"/>
    <lineage>
        <taxon>Bacteria</taxon>
        <taxon>Bacillati</taxon>
        <taxon>Actinomycetota</taxon>
        <taxon>Actinomycetes</taxon>
        <taxon>Kitasatosporales</taxon>
        <taxon>Streptomycetaceae</taxon>
        <taxon>Streptomyces</taxon>
    </lineage>
</organism>
<reference evidence="2" key="1">
    <citation type="submission" date="2019-10" db="EMBL/GenBank/DDBJ databases">
        <title>Nonomuraea sp. nov., isolated from Phyllanthus amarus.</title>
        <authorList>
            <person name="Klykleung N."/>
            <person name="Tanasupawat S."/>
        </authorList>
    </citation>
    <scope>NUCLEOTIDE SEQUENCE [LARGE SCALE GENOMIC DNA]</scope>
    <source>
        <strain evidence="2">3MP-10</strain>
    </source>
</reference>
<keyword evidence="3" id="KW-1185">Reference proteome</keyword>
<feature type="region of interest" description="Disordered" evidence="1">
    <location>
        <begin position="11"/>
        <end position="61"/>
    </location>
</feature>
<evidence type="ECO:0000313" key="3">
    <source>
        <dbReference type="Proteomes" id="UP000314251"/>
    </source>
</evidence>
<dbReference type="AlphaFoldDB" id="A0A5N6ADA8"/>
<protein>
    <submittedName>
        <fullName evidence="2">Uncharacterized protein</fullName>
    </submittedName>
</protein>
<proteinExistence type="predicted"/>
<dbReference type="RefSeq" id="WP_139667768.1">
    <property type="nucleotide sequence ID" value="NZ_VDLY02000007.1"/>
</dbReference>
<sequence length="457" mass="47305">MAGLAVGLLAACGGGTDDQVDGSLTEASDEEKDDGSAASGGPSDDESDAELGPPETQLPVPAVYDTSRGWQTESGEVLALPHARAVAEPVWGANTSEARLRVRDLATGETRWTSDPVTAVSPDAALAFLALSFDGRDYAVAWSAGVTEGGTIERGDEVTVLHIFPVDESADAPEPIYVEVEGEGQVEERGGLVVTFGGDLGFLPGAESVVAVDPATGDRTALTPEALEPPASCADCGPISEASEAVILGTTPNGPLLGEPGLYDDFDAVWVSGGWSLADIAPDDADPTDSTGSLVAGGAIVAVWPSLEDENQRVWAAVDSATGEIRARLRCPVGHKAVAAAEGLSSNGRYLFHERVVFDLQEGTGDCFPETEDSNPVRFTAITDTGRAFGTAEPPDDPFGDIPLQLDLATGEITDFADQDPPPVFPTTDIDGYGIFTDDPDYPTVTVIYPPAEGGDA</sequence>
<comment type="caution">
    <text evidence="2">The sequence shown here is derived from an EMBL/GenBank/DDBJ whole genome shotgun (WGS) entry which is preliminary data.</text>
</comment>
<accession>A0A5N6ADA8</accession>
<name>A0A5N6ADA8_9ACTN</name>
<dbReference type="Proteomes" id="UP000314251">
    <property type="component" value="Unassembled WGS sequence"/>
</dbReference>